<dbReference type="PROSITE" id="PS51866">
    <property type="entry name" value="MOP"/>
    <property type="match status" value="1"/>
</dbReference>
<dbReference type="Gene3D" id="2.40.50.100">
    <property type="match status" value="1"/>
</dbReference>
<dbReference type="PANTHER" id="PTHR30432:SF1">
    <property type="entry name" value="DNA-BINDING TRANSCRIPTIONAL DUAL REGULATOR MODE"/>
    <property type="match status" value="1"/>
</dbReference>
<dbReference type="InterPro" id="IPR051815">
    <property type="entry name" value="Molybdate_resp_trans_reg"/>
</dbReference>
<reference evidence="4" key="2">
    <citation type="submission" date="2020-09" db="EMBL/GenBank/DDBJ databases">
        <authorList>
            <person name="Sun Q."/>
            <person name="Ohkuma M."/>
        </authorList>
    </citation>
    <scope>NUCLEOTIDE SEQUENCE</scope>
    <source>
        <strain evidence="4">JCM 17820</strain>
    </source>
</reference>
<protein>
    <recommendedName>
        <fullName evidence="3">Mop domain-containing protein</fullName>
    </recommendedName>
</protein>
<dbReference type="InterPro" id="IPR036390">
    <property type="entry name" value="WH_DNA-bd_sf"/>
</dbReference>
<evidence type="ECO:0000256" key="2">
    <source>
        <dbReference type="ARBA" id="ARBA00022505"/>
    </source>
</evidence>
<gene>
    <name evidence="4" type="ORF">GCM10009030_33370</name>
</gene>
<dbReference type="SUPFAM" id="SSF50331">
    <property type="entry name" value="MOP-like"/>
    <property type="match status" value="1"/>
</dbReference>
<evidence type="ECO:0000313" key="4">
    <source>
        <dbReference type="EMBL" id="GGO00580.1"/>
    </source>
</evidence>
<dbReference type="InterPro" id="IPR008995">
    <property type="entry name" value="Mo/tungstate-bd_C_term_dom"/>
</dbReference>
<dbReference type="Gene3D" id="1.10.10.10">
    <property type="entry name" value="Winged helix-like DNA-binding domain superfamily/Winged helix DNA-binding domain"/>
    <property type="match status" value="1"/>
</dbReference>
<keyword evidence="5" id="KW-1185">Reference proteome</keyword>
<dbReference type="PANTHER" id="PTHR30432">
    <property type="entry name" value="TRANSCRIPTIONAL REGULATOR MODE"/>
    <property type="match status" value="1"/>
</dbReference>
<reference evidence="4" key="1">
    <citation type="journal article" date="2014" name="Int. J. Syst. Evol. Microbiol.">
        <title>Complete genome sequence of Corynebacterium casei LMG S-19264T (=DSM 44701T), isolated from a smear-ripened cheese.</title>
        <authorList>
            <consortium name="US DOE Joint Genome Institute (JGI-PGF)"/>
            <person name="Walter F."/>
            <person name="Albersmeier A."/>
            <person name="Kalinowski J."/>
            <person name="Ruckert C."/>
        </authorList>
    </citation>
    <scope>NUCLEOTIDE SEQUENCE</scope>
    <source>
        <strain evidence="4">JCM 17820</strain>
    </source>
</reference>
<dbReference type="InterPro" id="IPR036388">
    <property type="entry name" value="WH-like_DNA-bd_sf"/>
</dbReference>
<dbReference type="GO" id="GO:0005886">
    <property type="term" value="C:plasma membrane"/>
    <property type="evidence" value="ECO:0007669"/>
    <property type="project" value="UniProtKB-SubCell"/>
</dbReference>
<dbReference type="SUPFAM" id="SSF46785">
    <property type="entry name" value="Winged helix' DNA-binding domain"/>
    <property type="match status" value="1"/>
</dbReference>
<dbReference type="EMBL" id="BMOU01000006">
    <property type="protein sequence ID" value="GGO00580.1"/>
    <property type="molecule type" value="Genomic_DNA"/>
</dbReference>
<name>A0A830GNP8_9EURY</name>
<dbReference type="InterPro" id="IPR004606">
    <property type="entry name" value="Mop_domain"/>
</dbReference>
<evidence type="ECO:0000313" key="5">
    <source>
        <dbReference type="Proteomes" id="UP000605784"/>
    </source>
</evidence>
<dbReference type="Proteomes" id="UP000605784">
    <property type="component" value="Unassembled WGS sequence"/>
</dbReference>
<organism evidence="4 5">
    <name type="scientific">Haloarcula pellucida</name>
    <dbReference type="NCBI Taxonomy" id="1427151"/>
    <lineage>
        <taxon>Archaea</taxon>
        <taxon>Methanobacteriati</taxon>
        <taxon>Methanobacteriota</taxon>
        <taxon>Stenosarchaea group</taxon>
        <taxon>Halobacteria</taxon>
        <taxon>Halobacteriales</taxon>
        <taxon>Haloarculaceae</taxon>
        <taxon>Haloarcula</taxon>
    </lineage>
</organism>
<evidence type="ECO:0000256" key="1">
    <source>
        <dbReference type="ARBA" id="ARBA00004202"/>
    </source>
</evidence>
<evidence type="ECO:0000259" key="3">
    <source>
        <dbReference type="PROSITE" id="PS51866"/>
    </source>
</evidence>
<dbReference type="RefSeq" id="WP_189000742.1">
    <property type="nucleotide sequence ID" value="NZ_BMOU01000006.1"/>
</dbReference>
<dbReference type="Pfam" id="PF03459">
    <property type="entry name" value="TOBE"/>
    <property type="match status" value="1"/>
</dbReference>
<dbReference type="GO" id="GO:0015689">
    <property type="term" value="P:molybdate ion transport"/>
    <property type="evidence" value="ECO:0007669"/>
    <property type="project" value="InterPro"/>
</dbReference>
<comment type="caution">
    <text evidence="4">The sequence shown here is derived from an EMBL/GenBank/DDBJ whole genome shotgun (WGS) entry which is preliminary data.</text>
</comment>
<keyword evidence="2" id="KW-0500">Molybdenum</keyword>
<feature type="domain" description="Mop" evidence="3">
    <location>
        <begin position="167"/>
        <end position="233"/>
    </location>
</feature>
<dbReference type="InterPro" id="IPR005116">
    <property type="entry name" value="Transp-assoc_OB_typ1"/>
</dbReference>
<proteinExistence type="predicted"/>
<accession>A0A830GNP8</accession>
<dbReference type="AlphaFoldDB" id="A0A830GNP8"/>
<comment type="subcellular location">
    <subcellularLocation>
        <location evidence="1">Cell membrane</location>
        <topology evidence="1">Peripheral membrane protein</topology>
    </subcellularLocation>
</comment>
<sequence length="235" mass="24088">MDASVDAQLQSDGVAFTAADAELLRAIRDAGSVAGASEALGRSRARALDRIETLEEAYGPLVERRRGGATGGGSDLTETAASLLSRLARLQATLAGTASVEECVIPGRVTERDGELGVVATDAGDLRARLVARDGGDVPEVDSPVQVSVRSDAVTLHAPTDAPAAGGTSARNRFEGTVVGVDAGETIVCATIDIRTPDSLSALLTHESLDRLDLRPGSRVVASFKATATRAIAAD</sequence>